<name>A0A4Y8IH75_9BACI</name>
<comment type="caution">
    <text evidence="2">The sequence shown here is derived from an EMBL/GenBank/DDBJ whole genome shotgun (WGS) entry which is preliminary data.</text>
</comment>
<dbReference type="PANTHER" id="PTHR13355">
    <property type="entry name" value="GLUCOSAMINE 6-PHOSPHATE N-ACETYLTRANSFERASE"/>
    <property type="match status" value="1"/>
</dbReference>
<dbReference type="CDD" id="cd04301">
    <property type="entry name" value="NAT_SF"/>
    <property type="match status" value="1"/>
</dbReference>
<reference evidence="2 3" key="1">
    <citation type="submission" date="2019-03" db="EMBL/GenBank/DDBJ databases">
        <authorList>
            <person name="He R.-H."/>
        </authorList>
    </citation>
    <scope>NUCLEOTIDE SEQUENCE [LARGE SCALE GENOMIC DNA]</scope>
    <source>
        <strain evidence="3">SH 714</strain>
    </source>
</reference>
<keyword evidence="3" id="KW-1185">Reference proteome</keyword>
<dbReference type="EMBL" id="SOPW01000014">
    <property type="protein sequence ID" value="TFB15059.1"/>
    <property type="molecule type" value="Genomic_DNA"/>
</dbReference>
<accession>A0A4Y8IH75</accession>
<dbReference type="SUPFAM" id="SSF55729">
    <property type="entry name" value="Acyl-CoA N-acyltransferases (Nat)"/>
    <property type="match status" value="1"/>
</dbReference>
<organism evidence="2 3">
    <name type="scientific">Filobacillus milosensis</name>
    <dbReference type="NCBI Taxonomy" id="94137"/>
    <lineage>
        <taxon>Bacteria</taxon>
        <taxon>Bacillati</taxon>
        <taxon>Bacillota</taxon>
        <taxon>Bacilli</taxon>
        <taxon>Bacillales</taxon>
        <taxon>Bacillaceae</taxon>
        <taxon>Filobacillus</taxon>
    </lineage>
</organism>
<dbReference type="InterPro" id="IPR039143">
    <property type="entry name" value="GNPNAT1-like"/>
</dbReference>
<dbReference type="PANTHER" id="PTHR13355:SF11">
    <property type="entry name" value="GLUCOSAMINE 6-PHOSPHATE N-ACETYLTRANSFERASE"/>
    <property type="match status" value="1"/>
</dbReference>
<evidence type="ECO:0000259" key="1">
    <source>
        <dbReference type="PROSITE" id="PS51186"/>
    </source>
</evidence>
<dbReference type="Proteomes" id="UP000297975">
    <property type="component" value="Unassembled WGS sequence"/>
</dbReference>
<dbReference type="AlphaFoldDB" id="A0A4Y8IH75"/>
<evidence type="ECO:0000313" key="3">
    <source>
        <dbReference type="Proteomes" id="UP000297975"/>
    </source>
</evidence>
<proteinExistence type="predicted"/>
<dbReference type="InterPro" id="IPR000182">
    <property type="entry name" value="GNAT_dom"/>
</dbReference>
<dbReference type="OrthoDB" id="9796171at2"/>
<sequence length="141" mass="16487">MNIYRVTKENQLKDAYNVRKIVFVDEQNVPPEMELDEHDETAVHFVGYFEDRPIAASRLRFVDQYGKLERICVLKEERGKHYGIQMINQMEQYLIDQGVKKAKLNAQTHAETFYKILGFQTVSDEFMDAGIPHVTMVKDLS</sequence>
<dbReference type="Gene3D" id="3.40.630.30">
    <property type="match status" value="1"/>
</dbReference>
<dbReference type="Pfam" id="PF13673">
    <property type="entry name" value="Acetyltransf_10"/>
    <property type="match status" value="1"/>
</dbReference>
<keyword evidence="2" id="KW-0808">Transferase</keyword>
<gene>
    <name evidence="2" type="ORF">E3U55_12465</name>
</gene>
<dbReference type="RefSeq" id="WP_134340802.1">
    <property type="nucleotide sequence ID" value="NZ_SOPW01000014.1"/>
</dbReference>
<dbReference type="GO" id="GO:0004343">
    <property type="term" value="F:glucosamine 6-phosphate N-acetyltransferase activity"/>
    <property type="evidence" value="ECO:0007669"/>
    <property type="project" value="TreeGrafter"/>
</dbReference>
<protein>
    <submittedName>
        <fullName evidence="2">GNAT family N-acetyltransferase</fullName>
    </submittedName>
</protein>
<dbReference type="InterPro" id="IPR016181">
    <property type="entry name" value="Acyl_CoA_acyltransferase"/>
</dbReference>
<evidence type="ECO:0000313" key="2">
    <source>
        <dbReference type="EMBL" id="TFB15059.1"/>
    </source>
</evidence>
<feature type="domain" description="N-acetyltransferase" evidence="1">
    <location>
        <begin position="1"/>
        <end position="141"/>
    </location>
</feature>
<dbReference type="PROSITE" id="PS51186">
    <property type="entry name" value="GNAT"/>
    <property type="match status" value="1"/>
</dbReference>